<accession>A0A8B6D7W8</accession>
<reference evidence="2" key="1">
    <citation type="submission" date="2018-11" db="EMBL/GenBank/DDBJ databases">
        <authorList>
            <person name="Alioto T."/>
            <person name="Alioto T."/>
        </authorList>
    </citation>
    <scope>NUCLEOTIDE SEQUENCE</scope>
</reference>
<evidence type="ECO:0000256" key="1">
    <source>
        <dbReference type="SAM" id="Coils"/>
    </source>
</evidence>
<feature type="coiled-coil region" evidence="1">
    <location>
        <begin position="158"/>
        <end position="185"/>
    </location>
</feature>
<dbReference type="EMBL" id="UYJE01002976">
    <property type="protein sequence ID" value="VDI15418.1"/>
    <property type="molecule type" value="Genomic_DNA"/>
</dbReference>
<gene>
    <name evidence="2" type="ORF">MGAL_10B060811</name>
</gene>
<keyword evidence="3" id="KW-1185">Reference proteome</keyword>
<protein>
    <submittedName>
        <fullName evidence="2">Uncharacterized protein</fullName>
    </submittedName>
</protein>
<dbReference type="Proteomes" id="UP000596742">
    <property type="component" value="Unassembled WGS sequence"/>
</dbReference>
<sequence length="221" mass="25807">MKRHQLKCTGQTVHRFKGGFYSNPKTIFDKLEEHGIRVQDSLFPWFVVYDFEAMLVPIKESNSDKLTWIQRHDPISVSVCSNVEGFTESHCIVDPTAQSLVQHMVDYMTKIALISYKLAKEKFADAFDQLEADIENPYRALLEDDDEEGYKLDAFLYDEELQEENEKQKKVFQKLKEELERLTVHSISVQFGKIRHNLHQDLYCQIITYAQSGGKIYSETQ</sequence>
<evidence type="ECO:0000313" key="2">
    <source>
        <dbReference type="EMBL" id="VDI15418.1"/>
    </source>
</evidence>
<organism evidence="2 3">
    <name type="scientific">Mytilus galloprovincialis</name>
    <name type="common">Mediterranean mussel</name>
    <dbReference type="NCBI Taxonomy" id="29158"/>
    <lineage>
        <taxon>Eukaryota</taxon>
        <taxon>Metazoa</taxon>
        <taxon>Spiralia</taxon>
        <taxon>Lophotrochozoa</taxon>
        <taxon>Mollusca</taxon>
        <taxon>Bivalvia</taxon>
        <taxon>Autobranchia</taxon>
        <taxon>Pteriomorphia</taxon>
        <taxon>Mytilida</taxon>
        <taxon>Mytiloidea</taxon>
        <taxon>Mytilidae</taxon>
        <taxon>Mytilinae</taxon>
        <taxon>Mytilus</taxon>
    </lineage>
</organism>
<evidence type="ECO:0000313" key="3">
    <source>
        <dbReference type="Proteomes" id="UP000596742"/>
    </source>
</evidence>
<dbReference type="AlphaFoldDB" id="A0A8B6D7W8"/>
<comment type="caution">
    <text evidence="2">The sequence shown here is derived from an EMBL/GenBank/DDBJ whole genome shotgun (WGS) entry which is preliminary data.</text>
</comment>
<dbReference type="OrthoDB" id="6099275at2759"/>
<proteinExistence type="predicted"/>
<keyword evidence="1" id="KW-0175">Coiled coil</keyword>
<name>A0A8B6D7W8_MYTGA</name>